<proteinExistence type="predicted"/>
<gene>
    <name evidence="3" type="ORF">FAZ19_23615</name>
</gene>
<evidence type="ECO:0000256" key="2">
    <source>
        <dbReference type="SAM" id="SignalP"/>
    </source>
</evidence>
<feature type="signal peptide" evidence="2">
    <location>
        <begin position="1"/>
        <end position="20"/>
    </location>
</feature>
<protein>
    <submittedName>
        <fullName evidence="3">Uncharacterized protein</fullName>
    </submittedName>
</protein>
<accession>A0A4U0GMD6</accession>
<comment type="caution">
    <text evidence="3">The sequence shown here is derived from an EMBL/GenBank/DDBJ whole genome shotgun (WGS) entry which is preliminary data.</text>
</comment>
<dbReference type="EMBL" id="SUKA01000015">
    <property type="protein sequence ID" value="TJY59696.1"/>
    <property type="molecule type" value="Genomic_DNA"/>
</dbReference>
<feature type="compositionally biased region" description="Polar residues" evidence="1">
    <location>
        <begin position="82"/>
        <end position="91"/>
    </location>
</feature>
<name>A0A4U0GMD6_9SPHI</name>
<keyword evidence="4" id="KW-1185">Reference proteome</keyword>
<evidence type="ECO:0000313" key="4">
    <source>
        <dbReference type="Proteomes" id="UP000309872"/>
    </source>
</evidence>
<sequence length="124" mass="13023">MKKIMILCAVVLGITATAGALTRVIETKKTNVLAQQAWYDVSGTSDAPSALQVTSGPKASPTNSPSCNMDNEGNPCGAHLSFPNNDAPTSIPAGTTVQDLIDNYGASIVLDDDNNPEFTRQEQN</sequence>
<dbReference type="Proteomes" id="UP000309872">
    <property type="component" value="Unassembled WGS sequence"/>
</dbReference>
<evidence type="ECO:0000313" key="3">
    <source>
        <dbReference type="EMBL" id="TJY59696.1"/>
    </source>
</evidence>
<keyword evidence="2" id="KW-0732">Signal</keyword>
<dbReference type="AlphaFoldDB" id="A0A4U0GMD6"/>
<reference evidence="3 4" key="1">
    <citation type="submission" date="2019-04" db="EMBL/GenBank/DDBJ databases">
        <title>Sphingobacterium olei sp. nov., isolated from oil-contaminated soil.</title>
        <authorList>
            <person name="Liu B."/>
        </authorList>
    </citation>
    <scope>NUCLEOTIDE SEQUENCE [LARGE SCALE GENOMIC DNA]</scope>
    <source>
        <strain evidence="3 4">Y3L14</strain>
    </source>
</reference>
<feature type="compositionally biased region" description="Polar residues" evidence="1">
    <location>
        <begin position="45"/>
        <end position="71"/>
    </location>
</feature>
<feature type="region of interest" description="Disordered" evidence="1">
    <location>
        <begin position="45"/>
        <end position="91"/>
    </location>
</feature>
<organism evidence="3 4">
    <name type="scientific">Sphingobacterium alkalisoli</name>
    <dbReference type="NCBI Taxonomy" id="1874115"/>
    <lineage>
        <taxon>Bacteria</taxon>
        <taxon>Pseudomonadati</taxon>
        <taxon>Bacteroidota</taxon>
        <taxon>Sphingobacteriia</taxon>
        <taxon>Sphingobacteriales</taxon>
        <taxon>Sphingobacteriaceae</taxon>
        <taxon>Sphingobacterium</taxon>
    </lineage>
</organism>
<feature type="chain" id="PRO_5021020882" evidence="2">
    <location>
        <begin position="21"/>
        <end position="124"/>
    </location>
</feature>
<evidence type="ECO:0000256" key="1">
    <source>
        <dbReference type="SAM" id="MobiDB-lite"/>
    </source>
</evidence>
<dbReference type="RefSeq" id="WP_136823247.1">
    <property type="nucleotide sequence ID" value="NZ_BMJX01000016.1"/>
</dbReference>